<evidence type="ECO:0000313" key="3">
    <source>
        <dbReference type="EMBL" id="QDS89072.1"/>
    </source>
</evidence>
<dbReference type="Pfam" id="PF06439">
    <property type="entry name" value="3keto-disac_hyd"/>
    <property type="match status" value="1"/>
</dbReference>
<dbReference type="GO" id="GO:0004190">
    <property type="term" value="F:aspartic-type endopeptidase activity"/>
    <property type="evidence" value="ECO:0007669"/>
    <property type="project" value="InterPro"/>
</dbReference>
<gene>
    <name evidence="3" type="ORF">EC9_32690</name>
</gene>
<dbReference type="InterPro" id="IPR001995">
    <property type="entry name" value="Peptidase_A2_cat"/>
</dbReference>
<dbReference type="GO" id="GO:0006508">
    <property type="term" value="P:proteolysis"/>
    <property type="evidence" value="ECO:0007669"/>
    <property type="project" value="InterPro"/>
</dbReference>
<accession>A0A517M2H3</accession>
<dbReference type="AlphaFoldDB" id="A0A517M2H3"/>
<evidence type="ECO:0000256" key="1">
    <source>
        <dbReference type="SAM" id="SignalP"/>
    </source>
</evidence>
<proteinExistence type="predicted"/>
<protein>
    <recommendedName>
        <fullName evidence="2">Peptidase A2 domain-containing protein</fullName>
    </recommendedName>
</protein>
<dbReference type="OrthoDB" id="176168at2"/>
<feature type="chain" id="PRO_5022221971" description="Peptidase A2 domain-containing protein" evidence="1">
    <location>
        <begin position="26"/>
        <end position="266"/>
    </location>
</feature>
<organism evidence="3 4">
    <name type="scientific">Rosistilla ulvae</name>
    <dbReference type="NCBI Taxonomy" id="1930277"/>
    <lineage>
        <taxon>Bacteria</taxon>
        <taxon>Pseudomonadati</taxon>
        <taxon>Planctomycetota</taxon>
        <taxon>Planctomycetia</taxon>
        <taxon>Pirellulales</taxon>
        <taxon>Pirellulaceae</taxon>
        <taxon>Rosistilla</taxon>
    </lineage>
</organism>
<sequence length="266" mass="29669" precursor="true">MNNLHPLRLIPLALTVFLAVESATAKEPGETLEFQPDQTHLPVEPPADAIVLFDGGADVGFLNKHGEPIDWPVVDGTLESSGGQKANHIVSKWHFRDADIHAEFMLPEDGPGNSGLYIHGNYEMQIIHSAEKKRLGDSDMGAIYGFSKPLVPAERGRGVWQVYDIRYRAPRRDSDGKVTANGTITAWLNGQLVQDAAEFGEPRSVYHPYRSGTTDYLKAIWKKQIATTTGPLFLQDHGDAVRFRNVWIRPLDQHAYRYDLVPTDSN</sequence>
<feature type="domain" description="Peptidase A2" evidence="2">
    <location>
        <begin position="49"/>
        <end position="83"/>
    </location>
</feature>
<feature type="signal peptide" evidence="1">
    <location>
        <begin position="1"/>
        <end position="25"/>
    </location>
</feature>
<reference evidence="3 4" key="1">
    <citation type="submission" date="2019-02" db="EMBL/GenBank/DDBJ databases">
        <title>Deep-cultivation of Planctomycetes and their phenomic and genomic characterization uncovers novel biology.</title>
        <authorList>
            <person name="Wiegand S."/>
            <person name="Jogler M."/>
            <person name="Boedeker C."/>
            <person name="Pinto D."/>
            <person name="Vollmers J."/>
            <person name="Rivas-Marin E."/>
            <person name="Kohn T."/>
            <person name="Peeters S.H."/>
            <person name="Heuer A."/>
            <person name="Rast P."/>
            <person name="Oberbeckmann S."/>
            <person name="Bunk B."/>
            <person name="Jeske O."/>
            <person name="Meyerdierks A."/>
            <person name="Storesund J.E."/>
            <person name="Kallscheuer N."/>
            <person name="Luecker S."/>
            <person name="Lage O.M."/>
            <person name="Pohl T."/>
            <person name="Merkel B.J."/>
            <person name="Hornburger P."/>
            <person name="Mueller R.-W."/>
            <person name="Bruemmer F."/>
            <person name="Labrenz M."/>
            <person name="Spormann A.M."/>
            <person name="Op den Camp H."/>
            <person name="Overmann J."/>
            <person name="Amann R."/>
            <person name="Jetten M.S.M."/>
            <person name="Mascher T."/>
            <person name="Medema M.H."/>
            <person name="Devos D.P."/>
            <person name="Kaster A.-K."/>
            <person name="Ovreas L."/>
            <person name="Rohde M."/>
            <person name="Galperin M.Y."/>
            <person name="Jogler C."/>
        </authorList>
    </citation>
    <scope>NUCLEOTIDE SEQUENCE [LARGE SCALE GENOMIC DNA]</scope>
    <source>
        <strain evidence="3 4">EC9</strain>
    </source>
</reference>
<keyword evidence="1" id="KW-0732">Signal</keyword>
<name>A0A517M2H3_9BACT</name>
<dbReference type="Gene3D" id="2.60.120.560">
    <property type="entry name" value="Exo-inulinase, domain 1"/>
    <property type="match status" value="1"/>
</dbReference>
<keyword evidence="4" id="KW-1185">Reference proteome</keyword>
<evidence type="ECO:0000313" key="4">
    <source>
        <dbReference type="Proteomes" id="UP000319557"/>
    </source>
</evidence>
<dbReference type="RefSeq" id="WP_145346647.1">
    <property type="nucleotide sequence ID" value="NZ_CP036261.1"/>
</dbReference>
<evidence type="ECO:0000259" key="2">
    <source>
        <dbReference type="PROSITE" id="PS50175"/>
    </source>
</evidence>
<dbReference type="InterPro" id="IPR010496">
    <property type="entry name" value="AL/BT2_dom"/>
</dbReference>
<dbReference type="Proteomes" id="UP000319557">
    <property type="component" value="Chromosome"/>
</dbReference>
<dbReference type="PROSITE" id="PS50175">
    <property type="entry name" value="ASP_PROT_RETROV"/>
    <property type="match status" value="1"/>
</dbReference>
<dbReference type="KEGG" id="ruv:EC9_32690"/>
<dbReference type="EMBL" id="CP036261">
    <property type="protein sequence ID" value="QDS89072.1"/>
    <property type="molecule type" value="Genomic_DNA"/>
</dbReference>